<evidence type="ECO:0000313" key="1">
    <source>
        <dbReference type="EMBL" id="HJC46722.1"/>
    </source>
</evidence>
<protein>
    <submittedName>
        <fullName evidence="1">Uncharacterized protein</fullName>
    </submittedName>
</protein>
<evidence type="ECO:0000313" key="2">
    <source>
        <dbReference type="Proteomes" id="UP000823883"/>
    </source>
</evidence>
<proteinExistence type="predicted"/>
<sequence>MKQFGVQMIDNSISSQWWKTIMKHFVKIGNLFEIRCWREEISEIESASLYGVAVDDKYEVSIKGSVTKELLEKLLIEEPTDKSIYNKMTKYFTIHVENDLCNIWSEHYGTEMAIDIISDADIEFFEKVMKQYSESFSIRIS</sequence>
<gene>
    <name evidence="1" type="ORF">IAA04_01565</name>
</gene>
<organism evidence="1 2">
    <name type="scientific">Candidatus Lachnoclostridium pullistercoris</name>
    <dbReference type="NCBI Taxonomy" id="2838632"/>
    <lineage>
        <taxon>Bacteria</taxon>
        <taxon>Bacillati</taxon>
        <taxon>Bacillota</taxon>
        <taxon>Clostridia</taxon>
        <taxon>Lachnospirales</taxon>
        <taxon>Lachnospiraceae</taxon>
    </lineage>
</organism>
<dbReference type="EMBL" id="DWWL01000007">
    <property type="protein sequence ID" value="HJC46722.1"/>
    <property type="molecule type" value="Genomic_DNA"/>
</dbReference>
<accession>A0A9D2T501</accession>
<dbReference type="Proteomes" id="UP000823883">
    <property type="component" value="Unassembled WGS sequence"/>
</dbReference>
<comment type="caution">
    <text evidence="1">The sequence shown here is derived from an EMBL/GenBank/DDBJ whole genome shotgun (WGS) entry which is preliminary data.</text>
</comment>
<reference evidence="1" key="1">
    <citation type="journal article" date="2021" name="PeerJ">
        <title>Extensive microbial diversity within the chicken gut microbiome revealed by metagenomics and culture.</title>
        <authorList>
            <person name="Gilroy R."/>
            <person name="Ravi A."/>
            <person name="Getino M."/>
            <person name="Pursley I."/>
            <person name="Horton D.L."/>
            <person name="Alikhan N.F."/>
            <person name="Baker D."/>
            <person name="Gharbi K."/>
            <person name="Hall N."/>
            <person name="Watson M."/>
            <person name="Adriaenssens E.M."/>
            <person name="Foster-Nyarko E."/>
            <person name="Jarju S."/>
            <person name="Secka A."/>
            <person name="Antonio M."/>
            <person name="Oren A."/>
            <person name="Chaudhuri R.R."/>
            <person name="La Ragione R."/>
            <person name="Hildebrand F."/>
            <person name="Pallen M.J."/>
        </authorList>
    </citation>
    <scope>NUCLEOTIDE SEQUENCE</scope>
    <source>
        <strain evidence="1">CHK183-5548</strain>
    </source>
</reference>
<reference evidence="1" key="2">
    <citation type="submission" date="2021-04" db="EMBL/GenBank/DDBJ databases">
        <authorList>
            <person name="Gilroy R."/>
        </authorList>
    </citation>
    <scope>NUCLEOTIDE SEQUENCE</scope>
    <source>
        <strain evidence="1">CHK183-5548</strain>
    </source>
</reference>
<dbReference type="AlphaFoldDB" id="A0A9D2T501"/>
<name>A0A9D2T501_9FIRM</name>